<dbReference type="PANTHER" id="PTHR13208">
    <property type="entry name" value="MEDIATOR OF RNA POLYMERASE II TRANSCRIPTION SUBUNIT 4"/>
    <property type="match status" value="1"/>
</dbReference>
<feature type="compositionally biased region" description="Basic and acidic residues" evidence="9">
    <location>
        <begin position="250"/>
        <end position="284"/>
    </location>
</feature>
<keyword evidence="5 8" id="KW-0804">Transcription</keyword>
<feature type="region of interest" description="Disordered" evidence="9">
    <location>
        <begin position="120"/>
        <end position="199"/>
    </location>
</feature>
<dbReference type="GO" id="GO:0006357">
    <property type="term" value="P:regulation of transcription by RNA polymerase II"/>
    <property type="evidence" value="ECO:0007669"/>
    <property type="project" value="InterPro"/>
</dbReference>
<comment type="subcellular location">
    <subcellularLocation>
        <location evidence="1 8">Nucleus</location>
    </subcellularLocation>
</comment>
<dbReference type="AlphaFoldDB" id="A0A9P7Z5P8"/>
<comment type="subunit">
    <text evidence="8">Component of the Mediator complex.</text>
</comment>
<evidence type="ECO:0000256" key="1">
    <source>
        <dbReference type="ARBA" id="ARBA00004123"/>
    </source>
</evidence>
<accession>A0A9P7Z5P8</accession>
<dbReference type="Proteomes" id="UP000887226">
    <property type="component" value="Unassembled WGS sequence"/>
</dbReference>
<comment type="caution">
    <text evidence="10">The sequence shown here is derived from an EMBL/GenBank/DDBJ whole genome shotgun (WGS) entry which is preliminary data.</text>
</comment>
<gene>
    <name evidence="8" type="primary">MED4</name>
    <name evidence="10" type="ORF">BJ878DRAFT_438732</name>
</gene>
<name>A0A9P7Z5P8_9HELO</name>
<keyword evidence="6 8" id="KW-0539">Nucleus</keyword>
<reference evidence="10" key="1">
    <citation type="journal article" date="2021" name="IMA Fungus">
        <title>Genomic characterization of three marine fungi, including Emericellopsis atlantica sp. nov. with signatures of a generalist lifestyle and marine biomass degradation.</title>
        <authorList>
            <person name="Hagestad O.C."/>
            <person name="Hou L."/>
            <person name="Andersen J.H."/>
            <person name="Hansen E.H."/>
            <person name="Altermark B."/>
            <person name="Li C."/>
            <person name="Kuhnert E."/>
            <person name="Cox R.J."/>
            <person name="Crous P.W."/>
            <person name="Spatafora J.W."/>
            <person name="Lail K."/>
            <person name="Amirebrahimi M."/>
            <person name="Lipzen A."/>
            <person name="Pangilinan J."/>
            <person name="Andreopoulos W."/>
            <person name="Hayes R.D."/>
            <person name="Ng V."/>
            <person name="Grigoriev I.V."/>
            <person name="Jackson S.A."/>
            <person name="Sutton T.D.S."/>
            <person name="Dobson A.D.W."/>
            <person name="Rama T."/>
        </authorList>
    </citation>
    <scope>NUCLEOTIDE SEQUENCE</scope>
    <source>
        <strain evidence="10">TRa3180A</strain>
    </source>
</reference>
<dbReference type="EMBL" id="MU253832">
    <property type="protein sequence ID" value="KAG9245756.1"/>
    <property type="molecule type" value="Genomic_DNA"/>
</dbReference>
<feature type="region of interest" description="Disordered" evidence="9">
    <location>
        <begin position="243"/>
        <end position="318"/>
    </location>
</feature>
<evidence type="ECO:0000313" key="10">
    <source>
        <dbReference type="EMBL" id="KAG9245756.1"/>
    </source>
</evidence>
<evidence type="ECO:0000256" key="5">
    <source>
        <dbReference type="ARBA" id="ARBA00023163"/>
    </source>
</evidence>
<proteinExistence type="inferred from homology"/>
<evidence type="ECO:0000256" key="7">
    <source>
        <dbReference type="ARBA" id="ARBA00031257"/>
    </source>
</evidence>
<dbReference type="GO" id="GO:0070847">
    <property type="term" value="C:core mediator complex"/>
    <property type="evidence" value="ECO:0007669"/>
    <property type="project" value="TreeGrafter"/>
</dbReference>
<evidence type="ECO:0000313" key="11">
    <source>
        <dbReference type="Proteomes" id="UP000887226"/>
    </source>
</evidence>
<dbReference type="OrthoDB" id="1929813at2759"/>
<evidence type="ECO:0000256" key="3">
    <source>
        <dbReference type="ARBA" id="ARBA00020629"/>
    </source>
</evidence>
<dbReference type="Pfam" id="PF10018">
    <property type="entry name" value="Med4"/>
    <property type="match status" value="1"/>
</dbReference>
<feature type="compositionally biased region" description="Low complexity" evidence="9">
    <location>
        <begin position="152"/>
        <end position="166"/>
    </location>
</feature>
<evidence type="ECO:0000256" key="2">
    <source>
        <dbReference type="ARBA" id="ARBA00009626"/>
    </source>
</evidence>
<comment type="function">
    <text evidence="8">Component of the Mediator complex, a coactivator involved in the regulated transcription of nearly all RNA polymerase II-dependent genes. Mediator functions as a bridge to convey information from gene-specific regulatory proteins to the basal RNA polymerase II transcription machinery. Mediator is recruited to promoters by direct interactions with regulatory proteins and serves as a scaffold for the assembly of a functional preinitiation complex with RNA polymerase II and the general transcription factors.</text>
</comment>
<keyword evidence="11" id="KW-1185">Reference proteome</keyword>
<sequence length="318" mass="34851">MDQVIDKHFERVETALNKLIQSISSYNPSTTLATDLVTADNELTEGLQSLTVHQANHHRILALRDEANKLDSTIRDAATLLIKSRRDLLNTPVTTFPSGANPVSYDDLLLYARRISKFTIPPLDRGLPKPEAPAEGGATQSANTPKDARSELPTNGTTTPLPTTNGAGKDVPMSGASTTNSNISSQIITAPPQKPTGLPESIDKAMNDNGADLFVPWPQDQLIRHSALNKLRVLLDQGIDPATYDPAGNKAEEERQEEMKRQEAEMAREIADKEEERRKEEHAVRVATVGQADAQPKEEKPAVFALETFEEDDDEDDA</sequence>
<evidence type="ECO:0000256" key="6">
    <source>
        <dbReference type="ARBA" id="ARBA00023242"/>
    </source>
</evidence>
<keyword evidence="8" id="KW-0010">Activator</keyword>
<evidence type="ECO:0000256" key="4">
    <source>
        <dbReference type="ARBA" id="ARBA00023015"/>
    </source>
</evidence>
<comment type="similarity">
    <text evidence="2 8">Belongs to the Mediator complex subunit 4 family.</text>
</comment>
<evidence type="ECO:0000256" key="9">
    <source>
        <dbReference type="SAM" id="MobiDB-lite"/>
    </source>
</evidence>
<feature type="compositionally biased region" description="Low complexity" evidence="9">
    <location>
        <begin position="177"/>
        <end position="189"/>
    </location>
</feature>
<keyword evidence="4 8" id="KW-0805">Transcription regulation</keyword>
<dbReference type="PANTHER" id="PTHR13208:SF2">
    <property type="entry name" value="MEDIATOR OF RNA POLYMERASE II TRANSCRIPTION SUBUNIT 4"/>
    <property type="match status" value="1"/>
</dbReference>
<feature type="compositionally biased region" description="Acidic residues" evidence="9">
    <location>
        <begin position="308"/>
        <end position="318"/>
    </location>
</feature>
<evidence type="ECO:0000256" key="8">
    <source>
        <dbReference type="RuleBase" id="RU364141"/>
    </source>
</evidence>
<dbReference type="GO" id="GO:0016592">
    <property type="term" value="C:mediator complex"/>
    <property type="evidence" value="ECO:0007669"/>
    <property type="project" value="InterPro"/>
</dbReference>
<dbReference type="InterPro" id="IPR019258">
    <property type="entry name" value="Mediator_Med4"/>
</dbReference>
<protein>
    <recommendedName>
        <fullName evidence="3 8">Mediator of RNA polymerase II transcription subunit 4</fullName>
    </recommendedName>
    <alternativeName>
        <fullName evidence="7 8">Mediator complex subunit 4</fullName>
    </alternativeName>
</protein>
<dbReference type="GO" id="GO:0003712">
    <property type="term" value="F:transcription coregulator activity"/>
    <property type="evidence" value="ECO:0007669"/>
    <property type="project" value="InterPro"/>
</dbReference>
<organism evidence="10 11">
    <name type="scientific">Calycina marina</name>
    <dbReference type="NCBI Taxonomy" id="1763456"/>
    <lineage>
        <taxon>Eukaryota</taxon>
        <taxon>Fungi</taxon>
        <taxon>Dikarya</taxon>
        <taxon>Ascomycota</taxon>
        <taxon>Pezizomycotina</taxon>
        <taxon>Leotiomycetes</taxon>
        <taxon>Helotiales</taxon>
        <taxon>Pezizellaceae</taxon>
        <taxon>Calycina</taxon>
    </lineage>
</organism>